<feature type="transmembrane region" description="Helical" evidence="6">
    <location>
        <begin position="144"/>
        <end position="167"/>
    </location>
</feature>
<proteinExistence type="predicted"/>
<dbReference type="Pfam" id="PF04610">
    <property type="entry name" value="TrbL"/>
    <property type="match status" value="1"/>
</dbReference>
<evidence type="ECO:0000256" key="6">
    <source>
        <dbReference type="SAM" id="Phobius"/>
    </source>
</evidence>
<comment type="subcellular location">
    <subcellularLocation>
        <location evidence="1">Membrane</location>
        <topology evidence="1">Multi-pass membrane protein</topology>
    </subcellularLocation>
</comment>
<feature type="transmembrane region" description="Helical" evidence="6">
    <location>
        <begin position="205"/>
        <end position="226"/>
    </location>
</feature>
<dbReference type="AlphaFoldDB" id="A0A625PLB4"/>
<organism evidence="7">
    <name type="scientific">Salmonella enteritidis</name>
    <dbReference type="NCBI Taxonomy" id="149539"/>
    <lineage>
        <taxon>Bacteria</taxon>
        <taxon>Pseudomonadati</taxon>
        <taxon>Pseudomonadota</taxon>
        <taxon>Gammaproteobacteria</taxon>
        <taxon>Enterobacterales</taxon>
        <taxon>Enterobacteriaceae</taxon>
        <taxon>Salmonella</taxon>
    </lineage>
</organism>
<dbReference type="EMBL" id="AALIND010000030">
    <property type="protein sequence ID" value="ECZ9813128.1"/>
    <property type="molecule type" value="Genomic_DNA"/>
</dbReference>
<accession>A0A625PLB4</accession>
<keyword evidence="2 6" id="KW-0812">Transmembrane</keyword>
<evidence type="ECO:0000256" key="5">
    <source>
        <dbReference type="SAM" id="MobiDB-lite"/>
    </source>
</evidence>
<feature type="transmembrane region" description="Helical" evidence="6">
    <location>
        <begin position="238"/>
        <end position="260"/>
    </location>
</feature>
<reference evidence="7" key="1">
    <citation type="submission" date="2018-07" db="EMBL/GenBank/DDBJ databases">
        <authorList>
            <person name="Ashton P.M."/>
            <person name="Dallman T."/>
            <person name="Nair S."/>
            <person name="De Pinna E."/>
            <person name="Peters T."/>
            <person name="Grant K."/>
        </authorList>
    </citation>
    <scope>NUCLEOTIDE SEQUENCE</scope>
    <source>
        <strain evidence="7">127426</strain>
    </source>
</reference>
<feature type="transmembrane region" description="Helical" evidence="6">
    <location>
        <begin position="173"/>
        <end position="193"/>
    </location>
</feature>
<gene>
    <name evidence="7" type="ORF">A4M41_22570</name>
</gene>
<evidence type="ECO:0000256" key="3">
    <source>
        <dbReference type="ARBA" id="ARBA00022989"/>
    </source>
</evidence>
<evidence type="ECO:0000256" key="2">
    <source>
        <dbReference type="ARBA" id="ARBA00022692"/>
    </source>
</evidence>
<feature type="compositionally biased region" description="Gly residues" evidence="5">
    <location>
        <begin position="311"/>
        <end position="332"/>
    </location>
</feature>
<keyword evidence="3 6" id="KW-1133">Transmembrane helix</keyword>
<keyword evidence="4 6" id="KW-0472">Membrane</keyword>
<dbReference type="GO" id="GO:0030255">
    <property type="term" value="P:protein secretion by the type IV secretion system"/>
    <property type="evidence" value="ECO:0007669"/>
    <property type="project" value="InterPro"/>
</dbReference>
<dbReference type="InterPro" id="IPR007688">
    <property type="entry name" value="Conjugal_tfr_TrbL/VirB6"/>
</dbReference>
<sequence>MAFTLVQDIFAKVDGAITSMVSANVATIISDVTPLVATCLTIKLMMQGLYSMFNPGAGDSLSSLIKEYLSIALILSFATAGGWFQQDLVNVALHMPDDFAGILSSPDKVEASGVPAIIDSGIEKGVRIVNTAWDAADVFSSSGLAAYAIGGIMLVATVVLGGLGAGFVIMAKILLAVTLCFGPIAIFCLLWGPTKNIFARWLGSVINYGLVVVVLALVFGFIMQMFDNLLSSMNSDAAYSSITGSMAALLLTIISIFVLFQIPQVAQSWGSGISAGVADAARSTGSSMQALGNMGSHGMFGGNAFRGGNIGGGSGGNSGGGQSQGGASGGNSGSNLSGKARGSRGKRAA</sequence>
<dbReference type="GO" id="GO:0016020">
    <property type="term" value="C:membrane"/>
    <property type="evidence" value="ECO:0007669"/>
    <property type="project" value="UniProtKB-SubCell"/>
</dbReference>
<protein>
    <submittedName>
        <fullName evidence="7">Type IV secretion system protein</fullName>
    </submittedName>
</protein>
<name>A0A625PLB4_SALEN</name>
<feature type="region of interest" description="Disordered" evidence="5">
    <location>
        <begin position="311"/>
        <end position="349"/>
    </location>
</feature>
<comment type="caution">
    <text evidence="7">The sequence shown here is derived from an EMBL/GenBank/DDBJ whole genome shotgun (WGS) entry which is preliminary data.</text>
</comment>
<evidence type="ECO:0000256" key="4">
    <source>
        <dbReference type="ARBA" id="ARBA00023136"/>
    </source>
</evidence>
<evidence type="ECO:0000313" key="7">
    <source>
        <dbReference type="EMBL" id="ECZ9813128.1"/>
    </source>
</evidence>
<evidence type="ECO:0000256" key="1">
    <source>
        <dbReference type="ARBA" id="ARBA00004141"/>
    </source>
</evidence>